<organism evidence="2 3">
    <name type="scientific">Allorhodopirellula heiligendammensis</name>
    <dbReference type="NCBI Taxonomy" id="2714739"/>
    <lineage>
        <taxon>Bacteria</taxon>
        <taxon>Pseudomonadati</taxon>
        <taxon>Planctomycetota</taxon>
        <taxon>Planctomycetia</taxon>
        <taxon>Pirellulales</taxon>
        <taxon>Pirellulaceae</taxon>
        <taxon>Allorhodopirellula</taxon>
    </lineage>
</organism>
<evidence type="ECO:0000256" key="1">
    <source>
        <dbReference type="SAM" id="MobiDB-lite"/>
    </source>
</evidence>
<accession>A0A5C6BG96</accession>
<feature type="region of interest" description="Disordered" evidence="1">
    <location>
        <begin position="1"/>
        <end position="22"/>
    </location>
</feature>
<name>A0A5C6BG96_9BACT</name>
<proteinExistence type="predicted"/>
<evidence type="ECO:0000313" key="2">
    <source>
        <dbReference type="EMBL" id="TWU10511.1"/>
    </source>
</evidence>
<comment type="caution">
    <text evidence="2">The sequence shown here is derived from an EMBL/GenBank/DDBJ whole genome shotgun (WGS) entry which is preliminary data.</text>
</comment>
<evidence type="ECO:0000313" key="3">
    <source>
        <dbReference type="Proteomes" id="UP000319908"/>
    </source>
</evidence>
<dbReference type="Proteomes" id="UP000319908">
    <property type="component" value="Unassembled WGS sequence"/>
</dbReference>
<dbReference type="EMBL" id="SJPU01000003">
    <property type="protein sequence ID" value="TWU10511.1"/>
    <property type="molecule type" value="Genomic_DNA"/>
</dbReference>
<reference evidence="2 3" key="1">
    <citation type="journal article" date="2020" name="Antonie Van Leeuwenhoek">
        <title>Rhodopirellula heiligendammensis sp. nov., Rhodopirellula pilleata sp. nov., and Rhodopirellula solitaria sp. nov. isolated from natural or artificial marine surfaces in Northern Germany and California, USA, and emended description of the genus Rhodopirellula.</title>
        <authorList>
            <person name="Kallscheuer N."/>
            <person name="Wiegand S."/>
            <person name="Jogler M."/>
            <person name="Boedeker C."/>
            <person name="Peeters S.H."/>
            <person name="Rast P."/>
            <person name="Heuer A."/>
            <person name="Jetten M.S.M."/>
            <person name="Rohde M."/>
            <person name="Jogler C."/>
        </authorList>
    </citation>
    <scope>NUCLEOTIDE SEQUENCE [LARGE SCALE GENOMIC DNA]</scope>
    <source>
        <strain evidence="2 3">Poly21</strain>
    </source>
</reference>
<gene>
    <name evidence="2" type="ORF">Poly21_44160</name>
</gene>
<dbReference type="AlphaFoldDB" id="A0A5C6BG96"/>
<keyword evidence="3" id="KW-1185">Reference proteome</keyword>
<protein>
    <submittedName>
        <fullName evidence="2">Uncharacterized protein</fullName>
    </submittedName>
</protein>
<sequence>MQRGRGSRETLGQRGPVGTQSNLESCGYLVLNQAKLDEGFAVGCGVSRRAAPTAPATLVVNFGG</sequence>